<dbReference type="OrthoDB" id="6064917at2"/>
<feature type="compositionally biased region" description="Pro residues" evidence="2">
    <location>
        <begin position="53"/>
        <end position="88"/>
    </location>
</feature>
<dbReference type="InterPro" id="IPR024078">
    <property type="entry name" value="LmbE-like_dom_sf"/>
</dbReference>
<dbReference type="Pfam" id="PF02585">
    <property type="entry name" value="PIG-L"/>
    <property type="match status" value="1"/>
</dbReference>
<protein>
    <recommendedName>
        <fullName evidence="6">PIG-L family deacetylase</fullName>
    </recommendedName>
</protein>
<dbReference type="PROSITE" id="PS51257">
    <property type="entry name" value="PROKAR_LIPOPROTEIN"/>
    <property type="match status" value="1"/>
</dbReference>
<evidence type="ECO:0000256" key="2">
    <source>
        <dbReference type="SAM" id="MobiDB-lite"/>
    </source>
</evidence>
<dbReference type="GO" id="GO:0016137">
    <property type="term" value="P:glycoside metabolic process"/>
    <property type="evidence" value="ECO:0007669"/>
    <property type="project" value="UniProtKB-ARBA"/>
</dbReference>
<proteinExistence type="predicted"/>
<keyword evidence="3" id="KW-0732">Signal</keyword>
<evidence type="ECO:0008006" key="6">
    <source>
        <dbReference type="Google" id="ProtNLM"/>
    </source>
</evidence>
<dbReference type="Gene3D" id="3.40.50.10320">
    <property type="entry name" value="LmbE-like"/>
    <property type="match status" value="1"/>
</dbReference>
<keyword evidence="5" id="KW-1185">Reference proteome</keyword>
<dbReference type="AlphaFoldDB" id="A0A5C8I315"/>
<evidence type="ECO:0000313" key="5">
    <source>
        <dbReference type="Proteomes" id="UP000321034"/>
    </source>
</evidence>
<evidence type="ECO:0000256" key="1">
    <source>
        <dbReference type="ARBA" id="ARBA00022833"/>
    </source>
</evidence>
<dbReference type="SUPFAM" id="SSF102588">
    <property type="entry name" value="LmbE-like"/>
    <property type="match status" value="1"/>
</dbReference>
<dbReference type="RefSeq" id="WP_147893834.1">
    <property type="nucleotide sequence ID" value="NZ_BAAANR010000001.1"/>
</dbReference>
<accession>A0A5C8I315</accession>
<dbReference type="InterPro" id="IPR003737">
    <property type="entry name" value="GlcNAc_PI_deacetylase-related"/>
</dbReference>
<feature type="compositionally biased region" description="Low complexity" evidence="2">
    <location>
        <begin position="39"/>
        <end position="52"/>
    </location>
</feature>
<keyword evidence="1" id="KW-0862">Zinc</keyword>
<dbReference type="EMBL" id="VRSV01000001">
    <property type="protein sequence ID" value="TXK13156.1"/>
    <property type="molecule type" value="Genomic_DNA"/>
</dbReference>
<evidence type="ECO:0000256" key="3">
    <source>
        <dbReference type="SAM" id="SignalP"/>
    </source>
</evidence>
<dbReference type="Proteomes" id="UP000321034">
    <property type="component" value="Unassembled WGS sequence"/>
</dbReference>
<feature type="region of interest" description="Disordered" evidence="2">
    <location>
        <begin position="39"/>
        <end position="91"/>
    </location>
</feature>
<evidence type="ECO:0000313" key="4">
    <source>
        <dbReference type="EMBL" id="TXK13156.1"/>
    </source>
</evidence>
<name>A0A5C8I315_9MICO</name>
<feature type="chain" id="PRO_5022832196" description="PIG-L family deacetylase" evidence="3">
    <location>
        <begin position="34"/>
        <end position="364"/>
    </location>
</feature>
<reference evidence="4 5" key="1">
    <citation type="submission" date="2019-08" db="EMBL/GenBank/DDBJ databases">
        <authorList>
            <person name="Dong K."/>
        </authorList>
    </citation>
    <scope>NUCLEOTIDE SEQUENCE [LARGE SCALE GENOMIC DNA]</scope>
    <source>
        <strain evidence="4 5">JCM14558</strain>
    </source>
</reference>
<feature type="signal peptide" evidence="3">
    <location>
        <begin position="1"/>
        <end position="33"/>
    </location>
</feature>
<gene>
    <name evidence="4" type="ORF">FVP77_06970</name>
</gene>
<comment type="caution">
    <text evidence="4">The sequence shown here is derived from an EMBL/GenBank/DDBJ whole genome shotgun (WGS) entry which is preliminary data.</text>
</comment>
<sequence length="364" mass="37563">MRHRGKRGLSALGFVFIAAATVLGLAGCAAVSATELAPTTAPSVSSVSNATPTPTPTATPTIAPTPTPTPPPTATAEPEPPAPPPVDPLRPACAGARAMSVWAHEDDDLLFAGTQLPQVLAAGGCIRTVFLTDGDAGRGSDYARGRVEGIHRAYDVLRGASSPWTETEVTLPSGATVSVHQPVDDTRVSLVFLHLPDGNLNGQGYPATGEVSLAKLAANKIAALPPSTGGAPLSWSAIVASLDDLIGAYQPASFFTHVPGSANTLAKGDHADHAITGIIARKAWFSDVRGGATIMYAMGYQSAQRPANLSGDVLRHKIAVFRTYAADDPVIRGCSDDASCLAVPRFGGWLGREYLFTEAQLGLG</sequence>
<organism evidence="4 5">
    <name type="scientific">Microbacterium hatanonis</name>
    <dbReference type="NCBI Taxonomy" id="404366"/>
    <lineage>
        <taxon>Bacteria</taxon>
        <taxon>Bacillati</taxon>
        <taxon>Actinomycetota</taxon>
        <taxon>Actinomycetes</taxon>
        <taxon>Micrococcales</taxon>
        <taxon>Microbacteriaceae</taxon>
        <taxon>Microbacterium</taxon>
    </lineage>
</organism>